<accession>A0A9W9ARP6</accession>
<protein>
    <recommendedName>
        <fullName evidence="2">F-box domain-containing protein</fullName>
    </recommendedName>
</protein>
<comment type="caution">
    <text evidence="3">The sequence shown here is derived from an EMBL/GenBank/DDBJ whole genome shotgun (WGS) entry which is preliminary data.</text>
</comment>
<evidence type="ECO:0000259" key="2">
    <source>
        <dbReference type="Pfam" id="PF00646"/>
    </source>
</evidence>
<dbReference type="OrthoDB" id="2847287at2759"/>
<evidence type="ECO:0000256" key="1">
    <source>
        <dbReference type="SAM" id="MobiDB-lite"/>
    </source>
</evidence>
<evidence type="ECO:0000313" key="3">
    <source>
        <dbReference type="EMBL" id="KAJ4488080.1"/>
    </source>
</evidence>
<dbReference type="AlphaFoldDB" id="A0A9W9ARP6"/>
<feature type="region of interest" description="Disordered" evidence="1">
    <location>
        <begin position="613"/>
        <end position="632"/>
    </location>
</feature>
<organism evidence="3 4">
    <name type="scientific">Lentinula aciculospora</name>
    <dbReference type="NCBI Taxonomy" id="153920"/>
    <lineage>
        <taxon>Eukaryota</taxon>
        <taxon>Fungi</taxon>
        <taxon>Dikarya</taxon>
        <taxon>Basidiomycota</taxon>
        <taxon>Agaricomycotina</taxon>
        <taxon>Agaricomycetes</taxon>
        <taxon>Agaricomycetidae</taxon>
        <taxon>Agaricales</taxon>
        <taxon>Marasmiineae</taxon>
        <taxon>Omphalotaceae</taxon>
        <taxon>Lentinula</taxon>
    </lineage>
</organism>
<proteinExistence type="predicted"/>
<dbReference type="InterPro" id="IPR001810">
    <property type="entry name" value="F-box_dom"/>
</dbReference>
<dbReference type="Pfam" id="PF00646">
    <property type="entry name" value="F-box"/>
    <property type="match status" value="1"/>
</dbReference>
<evidence type="ECO:0000313" key="4">
    <source>
        <dbReference type="Proteomes" id="UP001150266"/>
    </source>
</evidence>
<name>A0A9W9ARP6_9AGAR</name>
<gene>
    <name evidence="3" type="ORF">J3R30DRAFT_3695732</name>
</gene>
<dbReference type="EMBL" id="JAOTPV010000002">
    <property type="protein sequence ID" value="KAJ4488080.1"/>
    <property type="molecule type" value="Genomic_DNA"/>
</dbReference>
<feature type="region of interest" description="Disordered" evidence="1">
    <location>
        <begin position="250"/>
        <end position="279"/>
    </location>
</feature>
<feature type="domain" description="F-box" evidence="2">
    <location>
        <begin position="11"/>
        <end position="46"/>
    </location>
</feature>
<dbReference type="Proteomes" id="UP001150266">
    <property type="component" value="Unassembled WGS sequence"/>
</dbReference>
<reference evidence="3" key="1">
    <citation type="submission" date="2022-08" db="EMBL/GenBank/DDBJ databases">
        <title>A Global Phylogenomic Analysis of the Shiitake Genus Lentinula.</title>
        <authorList>
            <consortium name="DOE Joint Genome Institute"/>
            <person name="Sierra-Patev S."/>
            <person name="Min B."/>
            <person name="Naranjo-Ortiz M."/>
            <person name="Looney B."/>
            <person name="Konkel Z."/>
            <person name="Slot J.C."/>
            <person name="Sakamoto Y."/>
            <person name="Steenwyk J.L."/>
            <person name="Rokas A."/>
            <person name="Carro J."/>
            <person name="Camarero S."/>
            <person name="Ferreira P."/>
            <person name="Molpeceres G."/>
            <person name="Ruiz-Duenas F.J."/>
            <person name="Serrano A."/>
            <person name="Henrissat B."/>
            <person name="Drula E."/>
            <person name="Hughes K.W."/>
            <person name="Mata J.L."/>
            <person name="Ishikawa N.K."/>
            <person name="Vargas-Isla R."/>
            <person name="Ushijima S."/>
            <person name="Smith C.A."/>
            <person name="Ahrendt S."/>
            <person name="Andreopoulos W."/>
            <person name="He G."/>
            <person name="Labutti K."/>
            <person name="Lipzen A."/>
            <person name="Ng V."/>
            <person name="Riley R."/>
            <person name="Sandor L."/>
            <person name="Barry K."/>
            <person name="Martinez A.T."/>
            <person name="Xiao Y."/>
            <person name="Gibbons J.G."/>
            <person name="Terashima K."/>
            <person name="Grigoriev I.V."/>
            <person name="Hibbett D.S."/>
        </authorList>
    </citation>
    <scope>NUCLEOTIDE SEQUENCE</scope>
    <source>
        <strain evidence="3">JLM2183</strain>
    </source>
</reference>
<keyword evidence="4" id="KW-1185">Reference proteome</keyword>
<sequence length="632" mass="71319">MSRSRLSELPLPQDILREIASCIDPINGIELLNFALTSKSFYTCISPFLFHDIEVRDLDRAMALVQYLLARPGRACLVHSLILRPSYIQTTSKKRLAGERELALLLKRLAPNLLRLRKLVWDGLEVPESAVWAALRAGCPLLKEIGTNLGCEKLDLDSQLFAFSDLESFSLTTEIHGGRCYQVNIDFIRGGDKLPQALWTMLIDRCPRLRSLVLGDRGATLCCDRKLDLRPIGLKHLSYYKFSPATFGGNGADDGDENDNGDNHEHSNTETPHGHQPRRDSRLALLSHDRGLPRSQAIKFSVLQELTLTDGSYHSIVLPMFKVVAQLLPSLKKLGVWIDFSHIPGLDLEGSSKRSTRYDQLKELRELYECCPIKLESLKLLLSTKSKETMFWRDIPLILRRKNQISNVSLGRCQLKSLEVWKVNRRGDHGVLGNAALKIALDEEFDYAVGHHIEHSSTPINLTAPLLENIVLVVFLDQWSNNFTKRVRIIQHTSYKVRRRFIGRDHLANNSASNSIPPSAVSSTKSRESNTFILPPLLKPVQRLKHWAQTRNTSVAPEMVISLKANERGPHVTWILSNRYDIHVVPLPSHGKMMLDGKRVRFELTQVVVGDNSKESKEAGTGRKWRAISSGS</sequence>